<dbReference type="InterPro" id="IPR052146">
    <property type="entry name" value="HOT1"/>
</dbReference>
<proteinExistence type="predicted"/>
<dbReference type="GO" id="GO:0000981">
    <property type="term" value="F:DNA-binding transcription factor activity, RNA polymerase II-specific"/>
    <property type="evidence" value="ECO:0007669"/>
    <property type="project" value="TreeGrafter"/>
</dbReference>
<dbReference type="GO" id="GO:0000978">
    <property type="term" value="F:RNA polymerase II cis-regulatory region sequence-specific DNA binding"/>
    <property type="evidence" value="ECO:0007669"/>
    <property type="project" value="TreeGrafter"/>
</dbReference>
<feature type="compositionally biased region" description="Polar residues" evidence="1">
    <location>
        <begin position="111"/>
        <end position="120"/>
    </location>
</feature>
<evidence type="ECO:0000259" key="2">
    <source>
        <dbReference type="Pfam" id="PF12550"/>
    </source>
</evidence>
<dbReference type="KEGG" id="asau:88171079"/>
<reference evidence="3 4" key="1">
    <citation type="submission" date="2023-10" db="EMBL/GenBank/DDBJ databases">
        <title>Draft Genome Sequence of Candida saopaulonensis from a very Premature Infant with Sepsis.</title>
        <authorList>
            <person name="Ning Y."/>
            <person name="Dai R."/>
            <person name="Xiao M."/>
            <person name="Xu Y."/>
            <person name="Yan Q."/>
            <person name="Zhang L."/>
        </authorList>
    </citation>
    <scope>NUCLEOTIDE SEQUENCE [LARGE SCALE GENOMIC DNA]</scope>
    <source>
        <strain evidence="3 4">19XY460</strain>
    </source>
</reference>
<feature type="compositionally biased region" description="Polar residues" evidence="1">
    <location>
        <begin position="79"/>
        <end position="92"/>
    </location>
</feature>
<dbReference type="Pfam" id="PF12550">
    <property type="entry name" value="GCR1_C"/>
    <property type="match status" value="1"/>
</dbReference>
<dbReference type="GeneID" id="88171079"/>
<protein>
    <recommendedName>
        <fullName evidence="2">Transcription activator GCR1-like domain-containing protein</fullName>
    </recommendedName>
</protein>
<sequence length="647" mass="73063">MDSQGLTEKSLRVSSIEPIVALDGVLAVLDNNVEVSTIHASSQKIAHNTHPLESGRHRTPGNQERRTVFGQGSKKIVANSESRTMPQQQNAIKQPHKKSQLHHSQSSHSSNPGGTKSRNFSARVLPNAVHSSHRNHQLSSGSHLHQQRFHHSFSGQDQRQQNVVLHHLNHEAELEMDASSKFNDRNNTLHESTHVMPTQIHQNTHNSHSNHLSSQTAHLDSLVSRPNLRPIQSTHQASNDTEAGYSSLSSVSYLSLRENQLKQSETIRKLENEVDTLTQDISYFRHVIDYQGLKIDKLTQLIIDLLHNKEVPSVVQLLQNIHAADPFTVSEGDETVDSIANLVQENIASENDNVHEVTHSLIHDVESSMASIPSLTSSSIVDVPDSVVLLEGNIETLLHQVAQAAVRAQSDPNREVSLASKSSFRTGSASEISHANNPRQKVLSQQDLLSQENHQVHHLLQSHQHMELSPNAKPSSTGLSALHPPRIRKSTTSQTQDVAHVDRRKIVGLFEHLKRKDSMSVVSLARLEVENIENMARRKKPKLNIDFLHNPMTVKEIYTEFTKGFRGQPPLRELDDRFGKQEWRGDSRTKESKRFQRRRKLCEAIERGMAKYDKSAEEIIQYMEEFRNHRSLTWMMNGNLPKDLLED</sequence>
<gene>
    <name evidence="3" type="ORF">PUMCH_000010</name>
</gene>
<accession>A0AAX4H484</accession>
<feature type="domain" description="Transcription activator GCR1-like" evidence="2">
    <location>
        <begin position="546"/>
        <end position="627"/>
    </location>
</feature>
<dbReference type="InterPro" id="IPR022210">
    <property type="entry name" value="TF_GCR1-like"/>
</dbReference>
<dbReference type="EMBL" id="CP138894">
    <property type="protein sequence ID" value="WPK22797.1"/>
    <property type="molecule type" value="Genomic_DNA"/>
</dbReference>
<dbReference type="PANTHER" id="PTHR37784">
    <property type="entry name" value="PROTEIN MSN1"/>
    <property type="match status" value="1"/>
</dbReference>
<dbReference type="Proteomes" id="UP001338582">
    <property type="component" value="Chromosome 1"/>
</dbReference>
<dbReference type="PANTHER" id="PTHR37784:SF2">
    <property type="entry name" value="HIGH-OSMOLARITY-INDUCED TRANSCRIPTION PROTEIN 1"/>
    <property type="match status" value="1"/>
</dbReference>
<evidence type="ECO:0000313" key="4">
    <source>
        <dbReference type="Proteomes" id="UP001338582"/>
    </source>
</evidence>
<feature type="compositionally biased region" description="Polar residues" evidence="1">
    <location>
        <begin position="419"/>
        <end position="441"/>
    </location>
</feature>
<feature type="region of interest" description="Disordered" evidence="1">
    <location>
        <begin position="40"/>
        <end position="158"/>
    </location>
</feature>
<dbReference type="AlphaFoldDB" id="A0AAX4H484"/>
<dbReference type="RefSeq" id="XP_062875184.1">
    <property type="nucleotide sequence ID" value="XM_063019114.1"/>
</dbReference>
<name>A0AAX4H484_9ASCO</name>
<evidence type="ECO:0000313" key="3">
    <source>
        <dbReference type="EMBL" id="WPK22797.1"/>
    </source>
</evidence>
<keyword evidence="4" id="KW-1185">Reference proteome</keyword>
<feature type="region of interest" description="Disordered" evidence="1">
    <location>
        <begin position="457"/>
        <end position="498"/>
    </location>
</feature>
<feature type="region of interest" description="Disordered" evidence="1">
    <location>
        <begin position="408"/>
        <end position="441"/>
    </location>
</feature>
<evidence type="ECO:0000256" key="1">
    <source>
        <dbReference type="SAM" id="MobiDB-lite"/>
    </source>
</evidence>
<dbReference type="GO" id="GO:0060963">
    <property type="term" value="P:positive regulation of ribosomal protein gene transcription by RNA polymerase II"/>
    <property type="evidence" value="ECO:0007669"/>
    <property type="project" value="TreeGrafter"/>
</dbReference>
<organism evidence="3 4">
    <name type="scientific">Australozyma saopauloensis</name>
    <dbReference type="NCBI Taxonomy" id="291208"/>
    <lineage>
        <taxon>Eukaryota</taxon>
        <taxon>Fungi</taxon>
        <taxon>Dikarya</taxon>
        <taxon>Ascomycota</taxon>
        <taxon>Saccharomycotina</taxon>
        <taxon>Pichiomycetes</taxon>
        <taxon>Metschnikowiaceae</taxon>
        <taxon>Australozyma</taxon>
    </lineage>
</organism>